<comment type="caution">
    <text evidence="3">The sequence shown here is derived from an EMBL/GenBank/DDBJ whole genome shotgun (WGS) entry which is preliminary data.</text>
</comment>
<dbReference type="CDD" id="cd02516">
    <property type="entry name" value="CDP-ME_synthetase"/>
    <property type="match status" value="1"/>
</dbReference>
<dbReference type="GO" id="GO:0050518">
    <property type="term" value="F:2-C-methyl-D-erythritol 4-phosphate cytidylyltransferase activity"/>
    <property type="evidence" value="ECO:0007669"/>
    <property type="project" value="UniProtKB-ARBA"/>
</dbReference>
<dbReference type="InterPro" id="IPR018294">
    <property type="entry name" value="ISPD_synthase_CS"/>
</dbReference>
<dbReference type="InterPro" id="IPR050088">
    <property type="entry name" value="IspD/TarI_cytidylyltransf_bact"/>
</dbReference>
<dbReference type="GO" id="GO:0008299">
    <property type="term" value="P:isoprenoid biosynthetic process"/>
    <property type="evidence" value="ECO:0007669"/>
    <property type="project" value="InterPro"/>
</dbReference>
<dbReference type="RefSeq" id="WP_109603608.1">
    <property type="nucleotide sequence ID" value="NZ_JAMHJO010000001.1"/>
</dbReference>
<dbReference type="PROSITE" id="PS01295">
    <property type="entry name" value="ISPD"/>
    <property type="match status" value="1"/>
</dbReference>
<evidence type="ECO:0000256" key="1">
    <source>
        <dbReference type="ARBA" id="ARBA00022679"/>
    </source>
</evidence>
<dbReference type="SUPFAM" id="SSF53448">
    <property type="entry name" value="Nucleotide-diphospho-sugar transferases"/>
    <property type="match status" value="1"/>
</dbReference>
<dbReference type="Proteomes" id="UP000245921">
    <property type="component" value="Unassembled WGS sequence"/>
</dbReference>
<evidence type="ECO:0000313" key="3">
    <source>
        <dbReference type="EMBL" id="PWJ96620.1"/>
    </source>
</evidence>
<evidence type="ECO:0000313" key="4">
    <source>
        <dbReference type="Proteomes" id="UP000245921"/>
    </source>
</evidence>
<proteinExistence type="predicted"/>
<evidence type="ECO:0000256" key="2">
    <source>
        <dbReference type="ARBA" id="ARBA00022695"/>
    </source>
</evidence>
<dbReference type="AlphaFoldDB" id="A0AA45C9B4"/>
<dbReference type="FunFam" id="3.90.550.10:FF:000003">
    <property type="entry name" value="2-C-methyl-D-erythritol 4-phosphate cytidylyltransferase"/>
    <property type="match status" value="1"/>
</dbReference>
<dbReference type="Pfam" id="PF01128">
    <property type="entry name" value="IspD"/>
    <property type="match status" value="1"/>
</dbReference>
<accession>A0AA45C9B4</accession>
<dbReference type="Gene3D" id="3.90.550.10">
    <property type="entry name" value="Spore Coat Polysaccharide Biosynthesis Protein SpsA, Chain A"/>
    <property type="match status" value="1"/>
</dbReference>
<organism evidence="3 4">
    <name type="scientific">Oceanotoga teriensis</name>
    <dbReference type="NCBI Taxonomy" id="515440"/>
    <lineage>
        <taxon>Bacteria</taxon>
        <taxon>Thermotogati</taxon>
        <taxon>Thermotogota</taxon>
        <taxon>Thermotogae</taxon>
        <taxon>Petrotogales</taxon>
        <taxon>Petrotogaceae</taxon>
        <taxon>Oceanotoga</taxon>
    </lineage>
</organism>
<protein>
    <submittedName>
        <fullName evidence="3">2-C-methyl-D-erythritol 4-phosphate cytidylyltransferase</fullName>
    </submittedName>
</protein>
<dbReference type="InterPro" id="IPR029044">
    <property type="entry name" value="Nucleotide-diphossugar_trans"/>
</dbReference>
<sequence length="215" mass="24932">MNYAIIVSGGIGKRSGLNIPKQFYKIRNKTILETTIEKFENSNIDKILIVSNIDYINKTKEITKKFKKVNTVIAGGNSRAESVFEGLKYLQNKNIDIICIHDVVRPFIQSEDINKYLIESKNHDAIIPAIQEIDTISLTDSNGNIIKFLERSKVFRHLTPQFFNYEKLFISYKKNIKNIKKFTDDASIYFEEYKNIKIIPGNKENIKLTNPEDFK</sequence>
<dbReference type="PANTHER" id="PTHR32125">
    <property type="entry name" value="2-C-METHYL-D-ERYTHRITOL 4-PHOSPHATE CYTIDYLYLTRANSFERASE, CHLOROPLASTIC"/>
    <property type="match status" value="1"/>
</dbReference>
<keyword evidence="2 3" id="KW-0548">Nucleotidyltransferase</keyword>
<keyword evidence="4" id="KW-1185">Reference proteome</keyword>
<dbReference type="PANTHER" id="PTHR32125:SF4">
    <property type="entry name" value="2-C-METHYL-D-ERYTHRITOL 4-PHOSPHATE CYTIDYLYLTRANSFERASE, CHLOROPLASTIC"/>
    <property type="match status" value="1"/>
</dbReference>
<gene>
    <name evidence="3" type="ORF">C7380_101194</name>
</gene>
<keyword evidence="1" id="KW-0808">Transferase</keyword>
<dbReference type="InterPro" id="IPR034683">
    <property type="entry name" value="IspD/TarI"/>
</dbReference>
<dbReference type="EMBL" id="QGGI01000001">
    <property type="protein sequence ID" value="PWJ96620.1"/>
    <property type="molecule type" value="Genomic_DNA"/>
</dbReference>
<name>A0AA45C9B4_9BACT</name>
<reference evidence="3 4" key="1">
    <citation type="submission" date="2018-05" db="EMBL/GenBank/DDBJ databases">
        <title>Genomic Encyclopedia of Type Strains, Phase IV (KMG-IV): sequencing the most valuable type-strain genomes for metagenomic binning, comparative biology and taxonomic classification.</title>
        <authorList>
            <person name="Goeker M."/>
        </authorList>
    </citation>
    <scope>NUCLEOTIDE SEQUENCE [LARGE SCALE GENOMIC DNA]</scope>
    <source>
        <strain evidence="3 4">DSM 24906</strain>
    </source>
</reference>